<reference evidence="1" key="1">
    <citation type="submission" date="2021-01" db="EMBL/GenBank/DDBJ databases">
        <authorList>
            <consortium name="Genoscope - CEA"/>
            <person name="William W."/>
        </authorList>
    </citation>
    <scope>NUCLEOTIDE SEQUENCE</scope>
</reference>
<comment type="caution">
    <text evidence="1">The sequence shown here is derived from an EMBL/GenBank/DDBJ whole genome shotgun (WGS) entry which is preliminary data.</text>
</comment>
<keyword evidence="2" id="KW-1185">Reference proteome</keyword>
<protein>
    <submittedName>
        <fullName evidence="1">Uncharacterized protein</fullName>
    </submittedName>
</protein>
<dbReference type="Proteomes" id="UP000692954">
    <property type="component" value="Unassembled WGS sequence"/>
</dbReference>
<proteinExistence type="predicted"/>
<gene>
    <name evidence="1" type="ORF">PSON_ATCC_30995.1.T3120004</name>
</gene>
<name>A0A8S1RVZ5_9CILI</name>
<dbReference type="EMBL" id="CAJJDN010000312">
    <property type="protein sequence ID" value="CAD8130654.1"/>
    <property type="molecule type" value="Genomic_DNA"/>
</dbReference>
<evidence type="ECO:0000313" key="1">
    <source>
        <dbReference type="EMBL" id="CAD8130654.1"/>
    </source>
</evidence>
<dbReference type="AlphaFoldDB" id="A0A8S1RVZ5"/>
<accession>A0A8S1RVZ5</accession>
<sequence>MDDDNIHNMIIFHVSNQYGQNVIDLYFAFMVTFKHHLERILIKFIELKKLQSIIIFLIAQLIQYLQISICKMIEKYYLLILFWTTQNYDCIIPLIKGDDKFLELSSLTLLIYLTSNLNLN</sequence>
<evidence type="ECO:0000313" key="2">
    <source>
        <dbReference type="Proteomes" id="UP000692954"/>
    </source>
</evidence>
<organism evidence="1 2">
    <name type="scientific">Paramecium sonneborni</name>
    <dbReference type="NCBI Taxonomy" id="65129"/>
    <lineage>
        <taxon>Eukaryota</taxon>
        <taxon>Sar</taxon>
        <taxon>Alveolata</taxon>
        <taxon>Ciliophora</taxon>
        <taxon>Intramacronucleata</taxon>
        <taxon>Oligohymenophorea</taxon>
        <taxon>Peniculida</taxon>
        <taxon>Parameciidae</taxon>
        <taxon>Paramecium</taxon>
    </lineage>
</organism>